<evidence type="ECO:0000259" key="1">
    <source>
        <dbReference type="Pfam" id="PF13847"/>
    </source>
</evidence>
<reference evidence="2 3" key="1">
    <citation type="submission" date="2023-02" db="EMBL/GenBank/DDBJ databases">
        <title>Dictyobacter halimunensis sp. nov., a new member of the class Ktedonobacteria from forest soil in a geothermal area.</title>
        <authorList>
            <person name="Rachmania M.K."/>
            <person name="Ningsih F."/>
            <person name="Sakai Y."/>
            <person name="Yabe S."/>
            <person name="Yokota A."/>
            <person name="Sjamsuridzal W."/>
        </authorList>
    </citation>
    <scope>NUCLEOTIDE SEQUENCE [LARGE SCALE GENOMIC DNA]</scope>
    <source>
        <strain evidence="2 3">S3.2.2.5</strain>
    </source>
</reference>
<dbReference type="InterPro" id="IPR029063">
    <property type="entry name" value="SAM-dependent_MTases_sf"/>
</dbReference>
<dbReference type="InterPro" id="IPR004033">
    <property type="entry name" value="UbiE/COQ5_MeTrFase"/>
</dbReference>
<organism evidence="2 3">
    <name type="scientific">Dictyobacter halimunensis</name>
    <dbReference type="NCBI Taxonomy" id="3026934"/>
    <lineage>
        <taxon>Bacteria</taxon>
        <taxon>Bacillati</taxon>
        <taxon>Chloroflexota</taxon>
        <taxon>Ktedonobacteria</taxon>
        <taxon>Ktedonobacterales</taxon>
        <taxon>Dictyobacteraceae</taxon>
        <taxon>Dictyobacter</taxon>
    </lineage>
</organism>
<dbReference type="EMBL" id="BSRI01000001">
    <property type="protein sequence ID" value="GLV55285.1"/>
    <property type="molecule type" value="Genomic_DNA"/>
</dbReference>
<dbReference type="Pfam" id="PF13847">
    <property type="entry name" value="Methyltransf_31"/>
    <property type="match status" value="1"/>
</dbReference>
<dbReference type="Gene3D" id="3.40.50.150">
    <property type="entry name" value="Vaccinia Virus protein VP39"/>
    <property type="match status" value="1"/>
</dbReference>
<dbReference type="InterPro" id="IPR050508">
    <property type="entry name" value="Methyltransf_Superfamily"/>
</dbReference>
<gene>
    <name evidence="2" type="ORF">KDH_21320</name>
</gene>
<feature type="domain" description="Methyltransferase" evidence="1">
    <location>
        <begin position="46"/>
        <end position="153"/>
    </location>
</feature>
<comment type="caution">
    <text evidence="2">The sequence shown here is derived from an EMBL/GenBank/DDBJ whole genome shotgun (WGS) entry which is preliminary data.</text>
</comment>
<sequence length="277" mass="31188">MNESHANPKARVADFYSRVATTYDEIGPAVFATFGQRVIERAAIPPGARVLDIAAGKGANLFAAAEKVGPTGQVIGIDIAPAMVQQVQESIRLRGLTQAAMQLMDAEQLTFADASFDYVLCNFAIFFFPHLQQALTEFLRVLRPGGTFAVTLPGGGDPRWRWYNEMIGTYYQQEQIDLPPLLANAQPLPDLGSFTQLMGQIGFTSVHHSVEEAEFVYASEQEWWEARWTHGERYPLENMPPLMLERFKAEVFKRMAALKQSDGYHEKWRIYCVLAHR</sequence>
<dbReference type="CDD" id="cd02440">
    <property type="entry name" value="AdoMet_MTases"/>
    <property type="match status" value="1"/>
</dbReference>
<dbReference type="GO" id="GO:0032259">
    <property type="term" value="P:methylation"/>
    <property type="evidence" value="ECO:0007669"/>
    <property type="project" value="UniProtKB-KW"/>
</dbReference>
<accession>A0ABQ6FM05</accession>
<name>A0ABQ6FM05_9CHLR</name>
<dbReference type="PROSITE" id="PS51608">
    <property type="entry name" value="SAM_MT_UBIE"/>
    <property type="match status" value="1"/>
</dbReference>
<evidence type="ECO:0000313" key="3">
    <source>
        <dbReference type="Proteomes" id="UP001344906"/>
    </source>
</evidence>
<keyword evidence="3" id="KW-1185">Reference proteome</keyword>
<dbReference type="RefSeq" id="WP_338249493.1">
    <property type="nucleotide sequence ID" value="NZ_BSRI01000001.1"/>
</dbReference>
<keyword evidence="2" id="KW-0808">Transferase</keyword>
<dbReference type="Proteomes" id="UP001344906">
    <property type="component" value="Unassembled WGS sequence"/>
</dbReference>
<evidence type="ECO:0000313" key="2">
    <source>
        <dbReference type="EMBL" id="GLV55285.1"/>
    </source>
</evidence>
<protein>
    <submittedName>
        <fullName evidence="2">Methyltransferase</fullName>
    </submittedName>
</protein>
<dbReference type="PANTHER" id="PTHR42912">
    <property type="entry name" value="METHYLTRANSFERASE"/>
    <property type="match status" value="1"/>
</dbReference>
<proteinExistence type="predicted"/>
<dbReference type="InterPro" id="IPR025714">
    <property type="entry name" value="Methyltranfer_dom"/>
</dbReference>
<dbReference type="SUPFAM" id="SSF53335">
    <property type="entry name" value="S-adenosyl-L-methionine-dependent methyltransferases"/>
    <property type="match status" value="1"/>
</dbReference>
<keyword evidence="2" id="KW-0489">Methyltransferase</keyword>
<dbReference type="GO" id="GO:0008168">
    <property type="term" value="F:methyltransferase activity"/>
    <property type="evidence" value="ECO:0007669"/>
    <property type="project" value="UniProtKB-KW"/>
</dbReference>